<dbReference type="CDD" id="cd01335">
    <property type="entry name" value="Radical_SAM"/>
    <property type="match status" value="1"/>
</dbReference>
<comment type="cofactor">
    <cofactor evidence="1">
        <name>[4Fe-4S] cluster</name>
        <dbReference type="ChEBI" id="CHEBI:49883"/>
    </cofactor>
</comment>
<keyword evidence="3" id="KW-0949">S-adenosyl-L-methionine</keyword>
<sequence length="231" mass="26161">MIFGGIQKLTLIDYPGRIAATVFTVGCNFLCPYCHNPELVDPKKIKEQSKISEQEILDFLVTRQGLLEAVCITGGEPTLLADLPEFIKKIKAMGFLVKLDSNGSNPQILEKLLVANLVDFIAMDIKAPLEKYKKVVGERVRLENIQRSTELVRSAPDYEFRTTVLPALHSQKDILSIGRWLQGAKKYYLQQFQPTKTLDAAFMNAKPFDWDKIVKLRGLLEIFCDGVEIRE</sequence>
<dbReference type="InterPro" id="IPR013785">
    <property type="entry name" value="Aldolase_TIM"/>
</dbReference>
<keyword evidence="5" id="KW-0408">Iron</keyword>
<evidence type="ECO:0000256" key="4">
    <source>
        <dbReference type="ARBA" id="ARBA00022723"/>
    </source>
</evidence>
<dbReference type="InterPro" id="IPR034457">
    <property type="entry name" value="Organic_radical-activating"/>
</dbReference>
<dbReference type="NCBIfam" id="TIGR02495">
    <property type="entry name" value="NrdG2"/>
    <property type="match status" value="1"/>
</dbReference>
<dbReference type="Gene3D" id="3.20.20.70">
    <property type="entry name" value="Aldolase class I"/>
    <property type="match status" value="1"/>
</dbReference>
<dbReference type="GO" id="GO:0051539">
    <property type="term" value="F:4 iron, 4 sulfur cluster binding"/>
    <property type="evidence" value="ECO:0007669"/>
    <property type="project" value="UniProtKB-KW"/>
</dbReference>
<dbReference type="PROSITE" id="PS51918">
    <property type="entry name" value="RADICAL_SAM"/>
    <property type="match status" value="1"/>
</dbReference>
<dbReference type="GO" id="GO:0003824">
    <property type="term" value="F:catalytic activity"/>
    <property type="evidence" value="ECO:0007669"/>
    <property type="project" value="InterPro"/>
</dbReference>
<keyword evidence="6" id="KW-0411">Iron-sulfur</keyword>
<evidence type="ECO:0000256" key="3">
    <source>
        <dbReference type="ARBA" id="ARBA00022691"/>
    </source>
</evidence>
<evidence type="ECO:0000256" key="2">
    <source>
        <dbReference type="ARBA" id="ARBA00022485"/>
    </source>
</evidence>
<dbReference type="PANTHER" id="PTHR30352">
    <property type="entry name" value="PYRUVATE FORMATE-LYASE-ACTIVATING ENZYME"/>
    <property type="match status" value="1"/>
</dbReference>
<dbReference type="InterPro" id="IPR006638">
    <property type="entry name" value="Elp3/MiaA/NifB-like_rSAM"/>
</dbReference>
<gene>
    <name evidence="8" type="ORF">A3B04_03035</name>
</gene>
<dbReference type="GO" id="GO:0046872">
    <property type="term" value="F:metal ion binding"/>
    <property type="evidence" value="ECO:0007669"/>
    <property type="project" value="UniProtKB-KW"/>
</dbReference>
<evidence type="ECO:0000313" key="9">
    <source>
        <dbReference type="Proteomes" id="UP000177126"/>
    </source>
</evidence>
<evidence type="ECO:0000256" key="6">
    <source>
        <dbReference type="ARBA" id="ARBA00023014"/>
    </source>
</evidence>
<dbReference type="Proteomes" id="UP000177126">
    <property type="component" value="Unassembled WGS sequence"/>
</dbReference>
<protein>
    <submittedName>
        <fullName evidence="8">Anaerobic ribonucleoside-triphosphate reductase activating protein</fullName>
    </submittedName>
</protein>
<dbReference type="SUPFAM" id="SSF102114">
    <property type="entry name" value="Radical SAM enzymes"/>
    <property type="match status" value="1"/>
</dbReference>
<dbReference type="SMART" id="SM00729">
    <property type="entry name" value="Elp3"/>
    <property type="match status" value="1"/>
</dbReference>
<name>A0A1G2FVE4_9BACT</name>
<dbReference type="InterPro" id="IPR007197">
    <property type="entry name" value="rSAM"/>
</dbReference>
<feature type="domain" description="Radical SAM core" evidence="7">
    <location>
        <begin position="13"/>
        <end position="230"/>
    </location>
</feature>
<reference evidence="8 9" key="1">
    <citation type="journal article" date="2016" name="Nat. Commun.">
        <title>Thousands of microbial genomes shed light on interconnected biogeochemical processes in an aquifer system.</title>
        <authorList>
            <person name="Anantharaman K."/>
            <person name="Brown C.T."/>
            <person name="Hug L.A."/>
            <person name="Sharon I."/>
            <person name="Castelle C.J."/>
            <person name="Probst A.J."/>
            <person name="Thomas B.C."/>
            <person name="Singh A."/>
            <person name="Wilkins M.J."/>
            <person name="Karaoz U."/>
            <person name="Brodie E.L."/>
            <person name="Williams K.H."/>
            <person name="Hubbard S.S."/>
            <person name="Banfield J.F."/>
        </authorList>
    </citation>
    <scope>NUCLEOTIDE SEQUENCE [LARGE SCALE GENOMIC DNA]</scope>
</reference>
<dbReference type="EMBL" id="MHNF01000005">
    <property type="protein sequence ID" value="OGZ42025.1"/>
    <property type="molecule type" value="Genomic_DNA"/>
</dbReference>
<dbReference type="PANTHER" id="PTHR30352:SF13">
    <property type="entry name" value="GLYCYL-RADICAL ENZYME ACTIVATING ENZYME YJJW-RELATED"/>
    <property type="match status" value="1"/>
</dbReference>
<evidence type="ECO:0000256" key="1">
    <source>
        <dbReference type="ARBA" id="ARBA00001966"/>
    </source>
</evidence>
<keyword evidence="4" id="KW-0479">Metal-binding</keyword>
<comment type="caution">
    <text evidence="8">The sequence shown here is derived from an EMBL/GenBank/DDBJ whole genome shotgun (WGS) entry which is preliminary data.</text>
</comment>
<dbReference type="SFLD" id="SFLDS00029">
    <property type="entry name" value="Radical_SAM"/>
    <property type="match status" value="1"/>
</dbReference>
<dbReference type="SFLD" id="SFLDG01094">
    <property type="entry name" value="Uncharacterised_Radical_SAM_Su"/>
    <property type="match status" value="1"/>
</dbReference>
<organism evidence="8 9">
    <name type="scientific">Candidatus Portnoybacteria bacterium RIFCSPLOWO2_02_FULL_39_11</name>
    <dbReference type="NCBI Taxonomy" id="1802001"/>
    <lineage>
        <taxon>Bacteria</taxon>
        <taxon>Candidatus Portnoyibacteriota</taxon>
    </lineage>
</organism>
<dbReference type="InterPro" id="IPR058240">
    <property type="entry name" value="rSAM_sf"/>
</dbReference>
<proteinExistence type="predicted"/>
<evidence type="ECO:0000259" key="7">
    <source>
        <dbReference type="PROSITE" id="PS51918"/>
    </source>
</evidence>
<dbReference type="InterPro" id="IPR012840">
    <property type="entry name" value="NrdG2"/>
</dbReference>
<evidence type="ECO:0000313" key="8">
    <source>
        <dbReference type="EMBL" id="OGZ42025.1"/>
    </source>
</evidence>
<accession>A0A1G2FVE4</accession>
<dbReference type="Pfam" id="PF04055">
    <property type="entry name" value="Radical_SAM"/>
    <property type="match status" value="1"/>
</dbReference>
<keyword evidence="2" id="KW-0004">4Fe-4S</keyword>
<dbReference type="AlphaFoldDB" id="A0A1G2FVE4"/>
<evidence type="ECO:0000256" key="5">
    <source>
        <dbReference type="ARBA" id="ARBA00023004"/>
    </source>
</evidence>